<keyword evidence="2" id="KW-0527">Neuropeptide</keyword>
<evidence type="ECO:0000313" key="2">
    <source>
        <dbReference type="EMBL" id="KAB7507681.1"/>
    </source>
</evidence>
<dbReference type="EMBL" id="SEYY01000267">
    <property type="protein sequence ID" value="KAB7507681.1"/>
    <property type="molecule type" value="Genomic_DNA"/>
</dbReference>
<comment type="caution">
    <text evidence="2">The sequence shown here is derived from an EMBL/GenBank/DDBJ whole genome shotgun (WGS) entry which is preliminary data.</text>
</comment>
<keyword evidence="3" id="KW-1185">Reference proteome</keyword>
<proteinExistence type="predicted"/>
<feature type="signal peptide" evidence="1">
    <location>
        <begin position="1"/>
        <end position="28"/>
    </location>
</feature>
<protein>
    <submittedName>
        <fullName evidence="2">FMRFamide-related neuropeptide</fullName>
    </submittedName>
</protein>
<dbReference type="OrthoDB" id="8190180at2759"/>
<sequence>MRMRCLSLLILKASLLLVFLFMNSPVDAGYRKPPFNGSIFGKHADQEETFETMCRLVLNVCTNWFPEREKK</sequence>
<feature type="chain" id="PRO_5024325363" evidence="1">
    <location>
        <begin position="29"/>
        <end position="71"/>
    </location>
</feature>
<dbReference type="AlphaFoldDB" id="A0A5N5TNK6"/>
<accession>A0A5N5TNK6</accession>
<evidence type="ECO:0000313" key="3">
    <source>
        <dbReference type="Proteomes" id="UP000326759"/>
    </source>
</evidence>
<reference evidence="2 3" key="1">
    <citation type="journal article" date="2019" name="PLoS Biol.">
        <title>Sex chromosomes control vertical transmission of feminizing Wolbachia symbionts in an isopod.</title>
        <authorList>
            <person name="Becking T."/>
            <person name="Chebbi M.A."/>
            <person name="Giraud I."/>
            <person name="Moumen B."/>
            <person name="Laverre T."/>
            <person name="Caubet Y."/>
            <person name="Peccoud J."/>
            <person name="Gilbert C."/>
            <person name="Cordaux R."/>
        </authorList>
    </citation>
    <scope>NUCLEOTIDE SEQUENCE [LARGE SCALE GENOMIC DNA]</scope>
    <source>
        <strain evidence="2">ANa2</strain>
        <tissue evidence="2">Whole body excluding digestive tract and cuticle</tissue>
    </source>
</reference>
<keyword evidence="1" id="KW-0732">Signal</keyword>
<dbReference type="Proteomes" id="UP000326759">
    <property type="component" value="Unassembled WGS sequence"/>
</dbReference>
<name>A0A5N5TNK6_9CRUS</name>
<dbReference type="GO" id="GO:0007218">
    <property type="term" value="P:neuropeptide signaling pathway"/>
    <property type="evidence" value="ECO:0007669"/>
    <property type="project" value="UniProtKB-KW"/>
</dbReference>
<gene>
    <name evidence="2" type="primary">FRP1</name>
    <name evidence="2" type="ORF">Anas_00531</name>
</gene>
<organism evidence="2 3">
    <name type="scientific">Armadillidium nasatum</name>
    <dbReference type="NCBI Taxonomy" id="96803"/>
    <lineage>
        <taxon>Eukaryota</taxon>
        <taxon>Metazoa</taxon>
        <taxon>Ecdysozoa</taxon>
        <taxon>Arthropoda</taxon>
        <taxon>Crustacea</taxon>
        <taxon>Multicrustacea</taxon>
        <taxon>Malacostraca</taxon>
        <taxon>Eumalacostraca</taxon>
        <taxon>Peracarida</taxon>
        <taxon>Isopoda</taxon>
        <taxon>Oniscidea</taxon>
        <taxon>Crinocheta</taxon>
        <taxon>Armadillidiidae</taxon>
        <taxon>Armadillidium</taxon>
    </lineage>
</organism>
<evidence type="ECO:0000256" key="1">
    <source>
        <dbReference type="SAM" id="SignalP"/>
    </source>
</evidence>